<dbReference type="EMBL" id="JAUKTV010000017">
    <property type="protein sequence ID" value="KAK0710371.1"/>
    <property type="molecule type" value="Genomic_DNA"/>
</dbReference>
<evidence type="ECO:0000256" key="2">
    <source>
        <dbReference type="ARBA" id="ARBA00022692"/>
    </source>
</evidence>
<keyword evidence="3 6" id="KW-1133">Transmembrane helix</keyword>
<feature type="signal peptide" evidence="7">
    <location>
        <begin position="1"/>
        <end position="21"/>
    </location>
</feature>
<feature type="compositionally biased region" description="Low complexity" evidence="5">
    <location>
        <begin position="146"/>
        <end position="189"/>
    </location>
</feature>
<feature type="region of interest" description="Disordered" evidence="5">
    <location>
        <begin position="304"/>
        <end position="329"/>
    </location>
</feature>
<name>A0AA40A737_9PEZI</name>
<comment type="subcellular location">
    <subcellularLocation>
        <location evidence="1">Membrane</location>
        <topology evidence="1">Single-pass membrane protein</topology>
    </subcellularLocation>
</comment>
<evidence type="ECO:0000256" key="3">
    <source>
        <dbReference type="ARBA" id="ARBA00022989"/>
    </source>
</evidence>
<protein>
    <recommendedName>
        <fullName evidence="10">Mid2 domain-containing protein</fullName>
    </recommendedName>
</protein>
<dbReference type="AlphaFoldDB" id="A0AA40A737"/>
<evidence type="ECO:0000256" key="6">
    <source>
        <dbReference type="SAM" id="Phobius"/>
    </source>
</evidence>
<organism evidence="8 9">
    <name type="scientific">Apiosordaria backusii</name>
    <dbReference type="NCBI Taxonomy" id="314023"/>
    <lineage>
        <taxon>Eukaryota</taxon>
        <taxon>Fungi</taxon>
        <taxon>Dikarya</taxon>
        <taxon>Ascomycota</taxon>
        <taxon>Pezizomycotina</taxon>
        <taxon>Sordariomycetes</taxon>
        <taxon>Sordariomycetidae</taxon>
        <taxon>Sordariales</taxon>
        <taxon>Lasiosphaeriaceae</taxon>
        <taxon>Apiosordaria</taxon>
    </lineage>
</organism>
<evidence type="ECO:0008006" key="10">
    <source>
        <dbReference type="Google" id="ProtNLM"/>
    </source>
</evidence>
<reference evidence="8" key="1">
    <citation type="submission" date="2023-06" db="EMBL/GenBank/DDBJ databases">
        <title>Genome-scale phylogeny and comparative genomics of the fungal order Sordariales.</title>
        <authorList>
            <consortium name="Lawrence Berkeley National Laboratory"/>
            <person name="Hensen N."/>
            <person name="Bonometti L."/>
            <person name="Westerberg I."/>
            <person name="Brannstrom I.O."/>
            <person name="Guillou S."/>
            <person name="Cros-Aarteil S."/>
            <person name="Calhoun S."/>
            <person name="Haridas S."/>
            <person name="Kuo A."/>
            <person name="Mondo S."/>
            <person name="Pangilinan J."/>
            <person name="Riley R."/>
            <person name="Labutti K."/>
            <person name="Andreopoulos B."/>
            <person name="Lipzen A."/>
            <person name="Chen C."/>
            <person name="Yanf M."/>
            <person name="Daum C."/>
            <person name="Ng V."/>
            <person name="Clum A."/>
            <person name="Steindorff A."/>
            <person name="Ohm R."/>
            <person name="Martin F."/>
            <person name="Silar P."/>
            <person name="Natvig D."/>
            <person name="Lalanne C."/>
            <person name="Gautier V."/>
            <person name="Ament-Velasquez S.L."/>
            <person name="Kruys A."/>
            <person name="Hutchinson M.I."/>
            <person name="Powell A.J."/>
            <person name="Barry K."/>
            <person name="Miller A.N."/>
            <person name="Grigoriev I.V."/>
            <person name="Debuchy R."/>
            <person name="Gladieux P."/>
            <person name="Thoren M.H."/>
            <person name="Johannesson H."/>
        </authorList>
    </citation>
    <scope>NUCLEOTIDE SEQUENCE</scope>
    <source>
        <strain evidence="8">CBS 540.89</strain>
    </source>
</reference>
<feature type="transmembrane region" description="Helical" evidence="6">
    <location>
        <begin position="217"/>
        <end position="240"/>
    </location>
</feature>
<keyword evidence="7" id="KW-0732">Signal</keyword>
<keyword evidence="2 6" id="KW-0812">Transmembrane</keyword>
<feature type="chain" id="PRO_5041466901" description="Mid2 domain-containing protein" evidence="7">
    <location>
        <begin position="22"/>
        <end position="329"/>
    </location>
</feature>
<accession>A0AA40A737</accession>
<evidence type="ECO:0000256" key="4">
    <source>
        <dbReference type="ARBA" id="ARBA00023136"/>
    </source>
</evidence>
<evidence type="ECO:0000256" key="1">
    <source>
        <dbReference type="ARBA" id="ARBA00004167"/>
    </source>
</evidence>
<dbReference type="GO" id="GO:0016020">
    <property type="term" value="C:membrane"/>
    <property type="evidence" value="ECO:0007669"/>
    <property type="project" value="UniProtKB-SubCell"/>
</dbReference>
<dbReference type="PANTHER" id="PTHR15549:SF26">
    <property type="entry name" value="AXIAL BUDDING PATTERN PROTEIN 2-RELATED"/>
    <property type="match status" value="1"/>
</dbReference>
<feature type="compositionally biased region" description="Low complexity" evidence="5">
    <location>
        <begin position="196"/>
        <end position="213"/>
    </location>
</feature>
<dbReference type="InterPro" id="IPR051694">
    <property type="entry name" value="Immunoregulatory_rcpt-like"/>
</dbReference>
<keyword evidence="9" id="KW-1185">Reference proteome</keyword>
<evidence type="ECO:0000256" key="7">
    <source>
        <dbReference type="SAM" id="SignalP"/>
    </source>
</evidence>
<proteinExistence type="predicted"/>
<dbReference type="Proteomes" id="UP001172159">
    <property type="component" value="Unassembled WGS sequence"/>
</dbReference>
<feature type="region of interest" description="Disordered" evidence="5">
    <location>
        <begin position="137"/>
        <end position="213"/>
    </location>
</feature>
<evidence type="ECO:0000256" key="5">
    <source>
        <dbReference type="SAM" id="MobiDB-lite"/>
    </source>
</evidence>
<keyword evidence="4 6" id="KW-0472">Membrane</keyword>
<sequence>MRITTAATALLPAVPGLLVSAQSNNQELNPSLMPSFVFPVEKDEPETYHFMDTVMVEYISFFANVTLWTFCKPGVGEMEFVQKAPGFNATVPITLNFTSATPCWFNVRTGADHRHDAYAANSQTFNVIGQERREGRKTFGAGNAPSRQSSSLSSSVAPSPSTTVSVTGSSSTQSSASRTGDAGSSNDNNAGGGALTTGTNRPSSSEAPSSGLSAGTAAGIGVGVAVGVLALGLGIFFWFWKSRKRNQEAYAAEGQHLPPGPYGHGDVYAKVVEAPPKYASPGPEAAHHHSYRHRQYQFGGELSTANTPQEMGDTRPGIGYGRSTHEMAG</sequence>
<gene>
    <name evidence="8" type="ORF">B0T21DRAFT_340624</name>
</gene>
<dbReference type="PANTHER" id="PTHR15549">
    <property type="entry name" value="PAIRED IMMUNOGLOBULIN-LIKE TYPE 2 RECEPTOR"/>
    <property type="match status" value="1"/>
</dbReference>
<dbReference type="GO" id="GO:0071944">
    <property type="term" value="C:cell periphery"/>
    <property type="evidence" value="ECO:0007669"/>
    <property type="project" value="UniProtKB-ARBA"/>
</dbReference>
<comment type="caution">
    <text evidence="8">The sequence shown here is derived from an EMBL/GenBank/DDBJ whole genome shotgun (WGS) entry which is preliminary data.</text>
</comment>
<evidence type="ECO:0000313" key="8">
    <source>
        <dbReference type="EMBL" id="KAK0710371.1"/>
    </source>
</evidence>
<evidence type="ECO:0000313" key="9">
    <source>
        <dbReference type="Proteomes" id="UP001172159"/>
    </source>
</evidence>